<keyword evidence="5" id="KW-1185">Reference proteome</keyword>
<dbReference type="InterPro" id="IPR043504">
    <property type="entry name" value="Peptidase_S1_PA_chymotrypsin"/>
</dbReference>
<evidence type="ECO:0000313" key="5">
    <source>
        <dbReference type="Proteomes" id="UP001272987"/>
    </source>
</evidence>
<feature type="region of interest" description="Disordered" evidence="1">
    <location>
        <begin position="192"/>
        <end position="221"/>
    </location>
</feature>
<dbReference type="RefSeq" id="WP_141655631.1">
    <property type="nucleotide sequence ID" value="NZ_CP122369.1"/>
</dbReference>
<reference evidence="3 5" key="1">
    <citation type="journal article" date="2023" name="Microb. Genom.">
        <title>Mesoterricola silvestris gen. nov., sp. nov., Mesoterricola sediminis sp. nov., Geothrix oryzae sp. nov., Geothrix edaphica sp. nov., Geothrix rubra sp. nov., and Geothrix limicola sp. nov., six novel members of Acidobacteriota isolated from soils.</title>
        <authorList>
            <person name="Weisberg A.J."/>
            <person name="Pearce E."/>
            <person name="Kramer C.G."/>
            <person name="Chang J.H."/>
            <person name="Clarke C.R."/>
        </authorList>
    </citation>
    <scope>NUCLEOTIDE SEQUENCE</scope>
    <source>
        <strain evidence="4 5">NB05-1H</strain>
        <strain evidence="3">NRRL_B-16521</strain>
    </source>
</reference>
<dbReference type="Proteomes" id="UP001272987">
    <property type="component" value="Unassembled WGS sequence"/>
</dbReference>
<organism evidence="3 6">
    <name type="scientific">Streptomyces acidiscabies</name>
    <dbReference type="NCBI Taxonomy" id="42234"/>
    <lineage>
        <taxon>Bacteria</taxon>
        <taxon>Bacillati</taxon>
        <taxon>Actinomycetota</taxon>
        <taxon>Actinomycetes</taxon>
        <taxon>Kitasatosporales</taxon>
        <taxon>Streptomycetaceae</taxon>
        <taxon>Streptomyces</taxon>
    </lineage>
</organism>
<dbReference type="AlphaFoldDB" id="A0AAP6BJS0"/>
<dbReference type="SUPFAM" id="SSF50494">
    <property type="entry name" value="Trypsin-like serine proteases"/>
    <property type="match status" value="1"/>
</dbReference>
<feature type="signal peptide" evidence="2">
    <location>
        <begin position="1"/>
        <end position="30"/>
    </location>
</feature>
<evidence type="ECO:0000256" key="2">
    <source>
        <dbReference type="SAM" id="SignalP"/>
    </source>
</evidence>
<dbReference type="Proteomes" id="UP001282288">
    <property type="component" value="Unassembled WGS sequence"/>
</dbReference>
<feature type="compositionally biased region" description="Polar residues" evidence="1">
    <location>
        <begin position="212"/>
        <end position="221"/>
    </location>
</feature>
<gene>
    <name evidence="3" type="ORF">PV399_40930</name>
    <name evidence="4" type="ORF">PV666_47770</name>
</gene>
<sequence>MRIRTEAARVRKAVAVAAVAAALFAGPATAAHADGGDPPAAPAASAQPSAAPSDAPSDAPADPSAQPSDGASDAPKESVPESTTDHAPPAPTSEEQPTQQLDTIAQDHAALGVFGDASAPVLVLPAGTSADEQAQVTAQVPADAHATVKASQFTQADLDSLGKTVTDRQWAPEAGTYAVSTEYDAQSDKLRVRSDAPDSALQQLSDAHPGQLETSQSRMEPQNTRFADWSPFWGGNALIGATGGGQCTGGVAVKDWPGGDKLLTSAHCYGWWVNVYNRNYSGGANSNSYVGKVYKRDTDVDAEELSGTDYAPIIYTGGSAISGSHVRVFGKQPVYFGLQVCVSGAVSFNHCGHPISNGQFNICWSGTDVCIKNNTGFVFEKGGTNFPNYNNGLETKPGDSGAPIYITDRSGIAAYIVGLNAGAVWDNCCGRRTIHMVGVKLDDILAKFGSDLITTS</sequence>
<dbReference type="EMBL" id="JARAWP010000048">
    <property type="protein sequence ID" value="MDX3025510.1"/>
    <property type="molecule type" value="Genomic_DNA"/>
</dbReference>
<comment type="caution">
    <text evidence="3">The sequence shown here is derived from an EMBL/GenBank/DDBJ whole genome shotgun (WGS) entry which is preliminary data.</text>
</comment>
<feature type="chain" id="PRO_5042936063" evidence="2">
    <location>
        <begin position="31"/>
        <end position="456"/>
    </location>
</feature>
<name>A0AAP6BJS0_9ACTN</name>
<dbReference type="Gene3D" id="2.40.10.10">
    <property type="entry name" value="Trypsin-like serine proteases"/>
    <property type="match status" value="2"/>
</dbReference>
<evidence type="ECO:0000313" key="4">
    <source>
        <dbReference type="EMBL" id="MDX3025510.1"/>
    </source>
</evidence>
<accession>A0AAP6BJS0</accession>
<dbReference type="InterPro" id="IPR009003">
    <property type="entry name" value="Peptidase_S1_PA"/>
</dbReference>
<feature type="compositionally biased region" description="Low complexity" evidence="1">
    <location>
        <begin position="29"/>
        <end position="73"/>
    </location>
</feature>
<protein>
    <submittedName>
        <fullName evidence="3">Uncharacterized protein</fullName>
    </submittedName>
</protein>
<evidence type="ECO:0000313" key="3">
    <source>
        <dbReference type="EMBL" id="MDX2966028.1"/>
    </source>
</evidence>
<keyword evidence="2" id="KW-0732">Signal</keyword>
<proteinExistence type="predicted"/>
<feature type="region of interest" description="Disordered" evidence="1">
    <location>
        <begin position="29"/>
        <end position="99"/>
    </location>
</feature>
<dbReference type="EMBL" id="JARAWC010000050">
    <property type="protein sequence ID" value="MDX2966028.1"/>
    <property type="molecule type" value="Genomic_DNA"/>
</dbReference>
<dbReference type="GeneID" id="69808024"/>
<evidence type="ECO:0000313" key="6">
    <source>
        <dbReference type="Proteomes" id="UP001282288"/>
    </source>
</evidence>
<evidence type="ECO:0000256" key="1">
    <source>
        <dbReference type="SAM" id="MobiDB-lite"/>
    </source>
</evidence>